<proteinExistence type="predicted"/>
<dbReference type="RefSeq" id="WP_164056088.1">
    <property type="nucleotide sequence ID" value="NZ_CP048632.1"/>
</dbReference>
<evidence type="ECO:0000313" key="3">
    <source>
        <dbReference type="Proteomes" id="UP000464865"/>
    </source>
</evidence>
<evidence type="ECO:0000313" key="2">
    <source>
        <dbReference type="EMBL" id="QIB36913.1"/>
    </source>
</evidence>
<evidence type="ECO:0000256" key="1">
    <source>
        <dbReference type="SAM" id="MobiDB-lite"/>
    </source>
</evidence>
<dbReference type="AlphaFoldDB" id="A0A7L5BDW1"/>
<organism evidence="2 3">
    <name type="scientific">Rhizobium oryzihabitans</name>
    <dbReference type="NCBI Taxonomy" id="2267833"/>
    <lineage>
        <taxon>Bacteria</taxon>
        <taxon>Pseudomonadati</taxon>
        <taxon>Pseudomonadota</taxon>
        <taxon>Alphaproteobacteria</taxon>
        <taxon>Hyphomicrobiales</taxon>
        <taxon>Rhizobiaceae</taxon>
        <taxon>Rhizobium/Agrobacterium group</taxon>
        <taxon>Rhizobium</taxon>
    </lineage>
</organism>
<gene>
    <name evidence="2" type="ORF">G3A56_01970</name>
</gene>
<reference evidence="2 3" key="1">
    <citation type="submission" date="2020-02" db="EMBL/GenBank/DDBJ databases">
        <title>Plant-Promoting Endophytic Bacterium Rhizobium oryzihabitans sp. nov., Isolated from the Root of Rice.</title>
        <authorList>
            <person name="zhao J."/>
            <person name="Zhang G."/>
        </authorList>
    </citation>
    <scope>NUCLEOTIDE SEQUENCE [LARGE SCALE GENOMIC DNA]</scope>
    <source>
        <strain evidence="2 3">M15</strain>
    </source>
</reference>
<accession>A0A7L5BDW1</accession>
<protein>
    <submittedName>
        <fullName evidence="2">Uncharacterized protein</fullName>
    </submittedName>
</protein>
<sequence length="75" mass="8688">MNRTDGQSKKTRRPSLRIRDVNATLDLLRKKGMTPTALDTLPDGTFRWHLTPPEQNDEDDLDRELAEFDKKNGYS</sequence>
<feature type="region of interest" description="Disordered" evidence="1">
    <location>
        <begin position="35"/>
        <end position="61"/>
    </location>
</feature>
<dbReference type="EMBL" id="CP048632">
    <property type="protein sequence ID" value="QIB36913.1"/>
    <property type="molecule type" value="Genomic_DNA"/>
</dbReference>
<keyword evidence="3" id="KW-1185">Reference proteome</keyword>
<dbReference type="KEGG" id="roy:G3A56_01970"/>
<dbReference type="Proteomes" id="UP000464865">
    <property type="component" value="Chromosome M15-11"/>
</dbReference>
<name>A0A7L5BDW1_9HYPH</name>